<feature type="transmembrane region" description="Helical" evidence="1">
    <location>
        <begin position="36"/>
        <end position="54"/>
    </location>
</feature>
<reference evidence="2" key="2">
    <citation type="journal article" date="2015" name="Fish Shellfish Immunol.">
        <title>Early steps in the European eel (Anguilla anguilla)-Vibrio vulnificus interaction in the gills: Role of the RtxA13 toxin.</title>
        <authorList>
            <person name="Callol A."/>
            <person name="Pajuelo D."/>
            <person name="Ebbesson L."/>
            <person name="Teles M."/>
            <person name="MacKenzie S."/>
            <person name="Amaro C."/>
        </authorList>
    </citation>
    <scope>NUCLEOTIDE SEQUENCE</scope>
</reference>
<sequence length="56" mass="6255">MTEIQSTNGMHSACGWGCSDSLGGTKCLAAKLYSRFLFLSFLILLPMWFQFAVYPD</sequence>
<dbReference type="EMBL" id="GBXM01016390">
    <property type="protein sequence ID" value="JAH92187.1"/>
    <property type="molecule type" value="Transcribed_RNA"/>
</dbReference>
<name>A0A0E9WP87_ANGAN</name>
<organism evidence="2">
    <name type="scientific">Anguilla anguilla</name>
    <name type="common">European freshwater eel</name>
    <name type="synonym">Muraena anguilla</name>
    <dbReference type="NCBI Taxonomy" id="7936"/>
    <lineage>
        <taxon>Eukaryota</taxon>
        <taxon>Metazoa</taxon>
        <taxon>Chordata</taxon>
        <taxon>Craniata</taxon>
        <taxon>Vertebrata</taxon>
        <taxon>Euteleostomi</taxon>
        <taxon>Actinopterygii</taxon>
        <taxon>Neopterygii</taxon>
        <taxon>Teleostei</taxon>
        <taxon>Anguilliformes</taxon>
        <taxon>Anguillidae</taxon>
        <taxon>Anguilla</taxon>
    </lineage>
</organism>
<dbReference type="AlphaFoldDB" id="A0A0E9WP87"/>
<reference evidence="2" key="1">
    <citation type="submission" date="2014-11" db="EMBL/GenBank/DDBJ databases">
        <authorList>
            <person name="Amaro Gonzalez C."/>
        </authorList>
    </citation>
    <scope>NUCLEOTIDE SEQUENCE</scope>
</reference>
<accession>A0A0E9WP87</accession>
<keyword evidence="1" id="KW-0812">Transmembrane</keyword>
<protein>
    <submittedName>
        <fullName evidence="2">Uncharacterized protein</fullName>
    </submittedName>
</protein>
<keyword evidence="1" id="KW-0472">Membrane</keyword>
<evidence type="ECO:0000256" key="1">
    <source>
        <dbReference type="SAM" id="Phobius"/>
    </source>
</evidence>
<proteinExistence type="predicted"/>
<keyword evidence="1" id="KW-1133">Transmembrane helix</keyword>
<evidence type="ECO:0000313" key="2">
    <source>
        <dbReference type="EMBL" id="JAH92187.1"/>
    </source>
</evidence>